<feature type="signal peptide" evidence="2">
    <location>
        <begin position="1"/>
        <end position="15"/>
    </location>
</feature>
<reference evidence="3" key="1">
    <citation type="submission" date="2021-02" db="EMBL/GenBank/DDBJ databases">
        <authorList>
            <person name="Nowell W R."/>
        </authorList>
    </citation>
    <scope>NUCLEOTIDE SEQUENCE</scope>
</reference>
<organism evidence="3 5">
    <name type="scientific">Adineta steineri</name>
    <dbReference type="NCBI Taxonomy" id="433720"/>
    <lineage>
        <taxon>Eukaryota</taxon>
        <taxon>Metazoa</taxon>
        <taxon>Spiralia</taxon>
        <taxon>Gnathifera</taxon>
        <taxon>Rotifera</taxon>
        <taxon>Eurotatoria</taxon>
        <taxon>Bdelloidea</taxon>
        <taxon>Adinetida</taxon>
        <taxon>Adinetidae</taxon>
        <taxon>Adineta</taxon>
    </lineage>
</organism>
<sequence>MFILIYFVFITLTYAHNCSLDTSIKYNHVYLCREKLNSTSLRIWLHLRFNQSDSNENFFSYYIFTLRVINLISGHHIHLEDRFEKQIGDFTQINRNKKENNTINIHHLSPGRYEICVNLLSNKTKKLYYRSSYSCIHIPWHVPEFERYKPNPLKEVLLIISFIILLITIAFVAHNIHTLSESRKPLIVVHNIDEDEDNDNSELAKLLVNKHFVRNISPLELLVRKRIHERYKHQSPDVNEF</sequence>
<keyword evidence="1" id="KW-0812">Transmembrane</keyword>
<dbReference type="Proteomes" id="UP000663860">
    <property type="component" value="Unassembled WGS sequence"/>
</dbReference>
<feature type="transmembrane region" description="Helical" evidence="1">
    <location>
        <begin position="156"/>
        <end position="176"/>
    </location>
</feature>
<accession>A0A814P4U7</accession>
<comment type="caution">
    <text evidence="3">The sequence shown here is derived from an EMBL/GenBank/DDBJ whole genome shotgun (WGS) entry which is preliminary data.</text>
</comment>
<dbReference type="EMBL" id="CAJNOE010000263">
    <property type="protein sequence ID" value="CAF1101245.1"/>
    <property type="molecule type" value="Genomic_DNA"/>
</dbReference>
<evidence type="ECO:0000256" key="1">
    <source>
        <dbReference type="SAM" id="Phobius"/>
    </source>
</evidence>
<keyword evidence="2" id="KW-0732">Signal</keyword>
<evidence type="ECO:0000313" key="5">
    <source>
        <dbReference type="Proteomes" id="UP000663860"/>
    </source>
</evidence>
<evidence type="ECO:0000256" key="2">
    <source>
        <dbReference type="SAM" id="SignalP"/>
    </source>
</evidence>
<protein>
    <submittedName>
        <fullName evidence="3">Uncharacterized protein</fullName>
    </submittedName>
</protein>
<name>A0A814P4U7_9BILA</name>
<dbReference type="EMBL" id="CAJOBB010014376">
    <property type="protein sequence ID" value="CAF4303684.1"/>
    <property type="molecule type" value="Genomic_DNA"/>
</dbReference>
<keyword evidence="1" id="KW-0472">Membrane</keyword>
<dbReference type="Proteomes" id="UP000663868">
    <property type="component" value="Unassembled WGS sequence"/>
</dbReference>
<dbReference type="AlphaFoldDB" id="A0A814P4U7"/>
<feature type="chain" id="PRO_5035602131" evidence="2">
    <location>
        <begin position="16"/>
        <end position="241"/>
    </location>
</feature>
<keyword evidence="1" id="KW-1133">Transmembrane helix</keyword>
<evidence type="ECO:0000313" key="4">
    <source>
        <dbReference type="EMBL" id="CAF4303684.1"/>
    </source>
</evidence>
<gene>
    <name evidence="3" type="ORF">IZO911_LOCUS23057</name>
    <name evidence="4" type="ORF">KXQ929_LOCUS45674</name>
</gene>
<evidence type="ECO:0000313" key="3">
    <source>
        <dbReference type="EMBL" id="CAF1101245.1"/>
    </source>
</evidence>
<proteinExistence type="predicted"/>